<dbReference type="KEGG" id="dpp:DICPUDRAFT_159705"/>
<dbReference type="EMBL" id="GL871540">
    <property type="protein sequence ID" value="EGC28808.1"/>
    <property type="molecule type" value="Genomic_DNA"/>
</dbReference>
<accession>F1A4S6</accession>
<evidence type="ECO:0000313" key="2">
    <source>
        <dbReference type="Proteomes" id="UP000001064"/>
    </source>
</evidence>
<reference evidence="2" key="1">
    <citation type="journal article" date="2011" name="Genome Biol.">
        <title>Comparative genomics of the social amoebae Dictyostelium discoideum and Dictyostelium purpureum.</title>
        <authorList>
            <consortium name="US DOE Joint Genome Institute (JGI-PGF)"/>
            <person name="Sucgang R."/>
            <person name="Kuo A."/>
            <person name="Tian X."/>
            <person name="Salerno W."/>
            <person name="Parikh A."/>
            <person name="Feasley C.L."/>
            <person name="Dalin E."/>
            <person name="Tu H."/>
            <person name="Huang E."/>
            <person name="Barry K."/>
            <person name="Lindquist E."/>
            <person name="Shapiro H."/>
            <person name="Bruce D."/>
            <person name="Schmutz J."/>
            <person name="Salamov A."/>
            <person name="Fey P."/>
            <person name="Gaudet P."/>
            <person name="Anjard C."/>
            <person name="Babu M.M."/>
            <person name="Basu S."/>
            <person name="Bushmanova Y."/>
            <person name="van der Wel H."/>
            <person name="Katoh-Kurasawa M."/>
            <person name="Dinh C."/>
            <person name="Coutinho P.M."/>
            <person name="Saito T."/>
            <person name="Elias M."/>
            <person name="Schaap P."/>
            <person name="Kay R.R."/>
            <person name="Henrissat B."/>
            <person name="Eichinger L."/>
            <person name="Rivero F."/>
            <person name="Putnam N.H."/>
            <person name="West C.M."/>
            <person name="Loomis W.F."/>
            <person name="Chisholm R.L."/>
            <person name="Shaulsky G."/>
            <person name="Strassmann J.E."/>
            <person name="Queller D.C."/>
            <person name="Kuspa A."/>
            <person name="Grigoriev I.V."/>
        </authorList>
    </citation>
    <scope>NUCLEOTIDE SEQUENCE [LARGE SCALE GENOMIC DNA]</scope>
    <source>
        <strain evidence="2">QSDP1</strain>
    </source>
</reference>
<dbReference type="VEuPathDB" id="AmoebaDB:DICPUDRAFT_159705"/>
<sequence length="89" mass="10859">KYNAKHFKFRRSQTSLQILSDPQYNYDVYSISIWTNFETCASKRINFKTRDYKPKEINIINPYYSNDCKPDYYRANINKTSVNLLYWNH</sequence>
<dbReference type="GeneID" id="10507201"/>
<organism evidence="1 2">
    <name type="scientific">Dictyostelium purpureum</name>
    <name type="common">Slime mold</name>
    <dbReference type="NCBI Taxonomy" id="5786"/>
    <lineage>
        <taxon>Eukaryota</taxon>
        <taxon>Amoebozoa</taxon>
        <taxon>Evosea</taxon>
        <taxon>Eumycetozoa</taxon>
        <taxon>Dictyostelia</taxon>
        <taxon>Dictyosteliales</taxon>
        <taxon>Dictyosteliaceae</taxon>
        <taxon>Dictyostelium</taxon>
    </lineage>
</organism>
<dbReference type="InParanoid" id="F1A4S6"/>
<evidence type="ECO:0000313" key="1">
    <source>
        <dbReference type="EMBL" id="EGC28808.1"/>
    </source>
</evidence>
<gene>
    <name evidence="1" type="ORF">DICPUDRAFT_159705</name>
</gene>
<name>F1A4S6_DICPU</name>
<dbReference type="Proteomes" id="UP000001064">
    <property type="component" value="Unassembled WGS sequence"/>
</dbReference>
<dbReference type="RefSeq" id="XP_003294670.1">
    <property type="nucleotide sequence ID" value="XM_003294622.1"/>
</dbReference>
<dbReference type="AlphaFoldDB" id="F1A4S6"/>
<feature type="non-terminal residue" evidence="1">
    <location>
        <position position="1"/>
    </location>
</feature>
<proteinExistence type="predicted"/>
<protein>
    <submittedName>
        <fullName evidence="1">Uncharacterized protein</fullName>
    </submittedName>
</protein>
<keyword evidence="2" id="KW-1185">Reference proteome</keyword>